<gene>
    <name evidence="1" type="ORF">GCK32_008578</name>
</gene>
<protein>
    <submittedName>
        <fullName evidence="1">Uncharacterized protein</fullName>
    </submittedName>
</protein>
<dbReference type="EMBL" id="WIXE01002503">
    <property type="protein sequence ID" value="KAK5984755.1"/>
    <property type="molecule type" value="Genomic_DNA"/>
</dbReference>
<organism evidence="1 2">
    <name type="scientific">Trichostrongylus colubriformis</name>
    <name type="common">Black scour worm</name>
    <dbReference type="NCBI Taxonomy" id="6319"/>
    <lineage>
        <taxon>Eukaryota</taxon>
        <taxon>Metazoa</taxon>
        <taxon>Ecdysozoa</taxon>
        <taxon>Nematoda</taxon>
        <taxon>Chromadorea</taxon>
        <taxon>Rhabditida</taxon>
        <taxon>Rhabditina</taxon>
        <taxon>Rhabditomorpha</taxon>
        <taxon>Strongyloidea</taxon>
        <taxon>Trichostrongylidae</taxon>
        <taxon>Trichostrongylus</taxon>
    </lineage>
</organism>
<keyword evidence="2" id="KW-1185">Reference proteome</keyword>
<accession>A0AAN8G1Z2</accession>
<reference evidence="1 2" key="1">
    <citation type="submission" date="2019-10" db="EMBL/GenBank/DDBJ databases">
        <title>Assembly and Annotation for the nematode Trichostrongylus colubriformis.</title>
        <authorList>
            <person name="Martin J."/>
        </authorList>
    </citation>
    <scope>NUCLEOTIDE SEQUENCE [LARGE SCALE GENOMIC DNA]</scope>
    <source>
        <strain evidence="1">G859</strain>
        <tissue evidence="1">Whole worm</tissue>
    </source>
</reference>
<name>A0AAN8G1Z2_TRICO</name>
<evidence type="ECO:0000313" key="2">
    <source>
        <dbReference type="Proteomes" id="UP001331761"/>
    </source>
</evidence>
<evidence type="ECO:0000313" key="1">
    <source>
        <dbReference type="EMBL" id="KAK5984755.1"/>
    </source>
</evidence>
<sequence>MVGMVSFIHLPSGGRRATVEIRLFRRTKRVKWFR</sequence>
<comment type="caution">
    <text evidence="1">The sequence shown here is derived from an EMBL/GenBank/DDBJ whole genome shotgun (WGS) entry which is preliminary data.</text>
</comment>
<dbReference type="Proteomes" id="UP001331761">
    <property type="component" value="Unassembled WGS sequence"/>
</dbReference>
<dbReference type="AlphaFoldDB" id="A0AAN8G1Z2"/>
<proteinExistence type="predicted"/>